<feature type="domain" description="Poly(A) RNA polymerase mitochondrial-like central palm" evidence="1">
    <location>
        <begin position="82"/>
        <end position="213"/>
    </location>
</feature>
<dbReference type="AlphaFoldDB" id="A0AAW2H6E9"/>
<gene>
    <name evidence="2" type="ORF">PYX00_011027</name>
</gene>
<proteinExistence type="predicted"/>
<evidence type="ECO:0000259" key="1">
    <source>
        <dbReference type="Pfam" id="PF22600"/>
    </source>
</evidence>
<accession>A0AAW2H6E9</accession>
<dbReference type="GO" id="GO:1990817">
    <property type="term" value="F:poly(A) RNA polymerase activity"/>
    <property type="evidence" value="ECO:0007669"/>
    <property type="project" value="InterPro"/>
</dbReference>
<dbReference type="SUPFAM" id="SSF81301">
    <property type="entry name" value="Nucleotidyltransferase"/>
    <property type="match status" value="1"/>
</dbReference>
<dbReference type="GO" id="GO:0031499">
    <property type="term" value="C:TRAMP complex"/>
    <property type="evidence" value="ECO:0007669"/>
    <property type="project" value="TreeGrafter"/>
</dbReference>
<dbReference type="GO" id="GO:0005730">
    <property type="term" value="C:nucleolus"/>
    <property type="evidence" value="ECO:0007669"/>
    <property type="project" value="TreeGrafter"/>
</dbReference>
<dbReference type="CDD" id="cd05402">
    <property type="entry name" value="NT_PAP_TUTase"/>
    <property type="match status" value="1"/>
</dbReference>
<dbReference type="PANTHER" id="PTHR23092">
    <property type="entry name" value="POLY(A) RNA POLYMERASE"/>
    <property type="match status" value="1"/>
</dbReference>
<dbReference type="Gene3D" id="3.30.460.10">
    <property type="entry name" value="Beta Polymerase, domain 2"/>
    <property type="match status" value="1"/>
</dbReference>
<comment type="caution">
    <text evidence="2">The sequence shown here is derived from an EMBL/GenBank/DDBJ whole genome shotgun (WGS) entry which is preliminary data.</text>
</comment>
<name>A0AAW2H6E9_9NEOP</name>
<dbReference type="Pfam" id="PF22600">
    <property type="entry name" value="MTPAP-like_central"/>
    <property type="match status" value="1"/>
</dbReference>
<dbReference type="GO" id="GO:0003729">
    <property type="term" value="F:mRNA binding"/>
    <property type="evidence" value="ECO:0007669"/>
    <property type="project" value="TreeGrafter"/>
</dbReference>
<dbReference type="EMBL" id="JARGDH010000081">
    <property type="protein sequence ID" value="KAL0263901.1"/>
    <property type="molecule type" value="Genomic_DNA"/>
</dbReference>
<dbReference type="GO" id="GO:0031123">
    <property type="term" value="P:RNA 3'-end processing"/>
    <property type="evidence" value="ECO:0007669"/>
    <property type="project" value="TreeGrafter"/>
</dbReference>
<dbReference type="PANTHER" id="PTHR23092:SF15">
    <property type="entry name" value="INACTIVE NON-CANONICAL POLY(A) RNA POLYMERASE PROTEIN TRF4-2-RELATED"/>
    <property type="match status" value="1"/>
</dbReference>
<dbReference type="Gene3D" id="1.10.1410.10">
    <property type="match status" value="1"/>
</dbReference>
<dbReference type="SUPFAM" id="SSF81631">
    <property type="entry name" value="PAP/OAS1 substrate-binding domain"/>
    <property type="match status" value="1"/>
</dbReference>
<evidence type="ECO:0000313" key="2">
    <source>
        <dbReference type="EMBL" id="KAL0263901.1"/>
    </source>
</evidence>
<protein>
    <recommendedName>
        <fullName evidence="1">Poly(A) RNA polymerase mitochondrial-like central palm domain-containing protein</fullName>
    </recommendedName>
</protein>
<organism evidence="2">
    <name type="scientific">Menopon gallinae</name>
    <name type="common">poultry shaft louse</name>
    <dbReference type="NCBI Taxonomy" id="328185"/>
    <lineage>
        <taxon>Eukaryota</taxon>
        <taxon>Metazoa</taxon>
        <taxon>Ecdysozoa</taxon>
        <taxon>Arthropoda</taxon>
        <taxon>Hexapoda</taxon>
        <taxon>Insecta</taxon>
        <taxon>Pterygota</taxon>
        <taxon>Neoptera</taxon>
        <taxon>Paraneoptera</taxon>
        <taxon>Psocodea</taxon>
        <taxon>Troctomorpha</taxon>
        <taxon>Phthiraptera</taxon>
        <taxon>Amblycera</taxon>
        <taxon>Menoponidae</taxon>
        <taxon>Menopon</taxon>
    </lineage>
</organism>
<dbReference type="GO" id="GO:0043634">
    <property type="term" value="P:polyadenylation-dependent ncRNA catabolic process"/>
    <property type="evidence" value="ECO:0007669"/>
    <property type="project" value="TreeGrafter"/>
</dbReference>
<dbReference type="InterPro" id="IPR045862">
    <property type="entry name" value="Trf4-like"/>
</dbReference>
<reference evidence="2" key="1">
    <citation type="journal article" date="2024" name="Gigascience">
        <title>Chromosome-level genome of the poultry shaft louse Menopon gallinae provides insight into the host-switching and adaptive evolution of parasitic lice.</title>
        <authorList>
            <person name="Xu Y."/>
            <person name="Ma L."/>
            <person name="Liu S."/>
            <person name="Liang Y."/>
            <person name="Liu Q."/>
            <person name="He Z."/>
            <person name="Tian L."/>
            <person name="Duan Y."/>
            <person name="Cai W."/>
            <person name="Li H."/>
            <person name="Song F."/>
        </authorList>
    </citation>
    <scope>NUCLEOTIDE SEQUENCE</scope>
    <source>
        <strain evidence="2">Cailab_2023a</strain>
    </source>
</reference>
<dbReference type="InterPro" id="IPR054708">
    <property type="entry name" value="MTPAP-like_central"/>
</dbReference>
<sequence length="392" mass="44987">MPVPVPAGCCRRNARRPPFCIEGSFVLCKSCDRKPSYMYPSMDKDFIGVFHETRNRKYSCESPEVFMEERETSISMTPVDKLNYEMMELYSILSPKEEEVCIRKHLLKKMVGLLEGSIGDATVSPFGSYEYGLFLPTSDFDIVICPKTAMGDSNTVLKGVRSIISKADFISAESIIHLSKAKIPILRCADEAFGYRFDISVGHANGLSQARYIKKTLSERPYMRPFVLLLKHFLRIRDISESKRGGLCSYAQFLMMLHFFQLHPLVQTRCIDPYENMGVLFLDFFQYYGFNMHGNAKLTIQTPGYRKKDDSSLIFSIEDPVDRAHDAGSLCANGHAIMDVFNHAYRIMSMVFHKKIPDSKSLSSLWMRSSKAEELWRERNIQRWRDMYCAGS</sequence>
<dbReference type="InterPro" id="IPR043519">
    <property type="entry name" value="NT_sf"/>
</dbReference>